<name>A0A843YY96_LEUME</name>
<comment type="caution">
    <text evidence="1">The sequence shown here is derived from an EMBL/GenBank/DDBJ whole genome shotgun (WGS) entry which is preliminary data.</text>
</comment>
<dbReference type="EMBL" id="WIPA01000023">
    <property type="protein sequence ID" value="MQR27492.1"/>
    <property type="molecule type" value="Genomic_DNA"/>
</dbReference>
<dbReference type="Proteomes" id="UP000469952">
    <property type="component" value="Unassembled WGS sequence"/>
</dbReference>
<evidence type="ECO:0000313" key="1">
    <source>
        <dbReference type="EMBL" id="MQR27492.1"/>
    </source>
</evidence>
<evidence type="ECO:0000313" key="2">
    <source>
        <dbReference type="Proteomes" id="UP000469952"/>
    </source>
</evidence>
<gene>
    <name evidence="1" type="ORF">GFV13_09630</name>
</gene>
<reference evidence="1 2" key="1">
    <citation type="submission" date="2019-10" db="EMBL/GenBank/DDBJ databases">
        <title>WGS of Leuconostoc mesenteroides.</title>
        <authorList>
            <person name="Melo Bolivar J."/>
            <person name="Marino-Ramirez L."/>
            <person name="Villamil Diaz L.M."/>
        </authorList>
    </citation>
    <scope>NUCLEOTIDE SEQUENCE [LARGE SCALE GENOMIC DNA]</scope>
    <source>
        <strain evidence="1 2">M11</strain>
    </source>
</reference>
<dbReference type="AlphaFoldDB" id="A0A843YY96"/>
<proteinExistence type="predicted"/>
<protein>
    <submittedName>
        <fullName evidence="1">Uncharacterized protein</fullName>
    </submittedName>
</protein>
<organism evidence="1 2">
    <name type="scientific">Leuconostoc mesenteroides</name>
    <dbReference type="NCBI Taxonomy" id="1245"/>
    <lineage>
        <taxon>Bacteria</taxon>
        <taxon>Bacillati</taxon>
        <taxon>Bacillota</taxon>
        <taxon>Bacilli</taxon>
        <taxon>Lactobacillales</taxon>
        <taxon>Lactobacillaceae</taxon>
        <taxon>Leuconostoc</taxon>
    </lineage>
</organism>
<accession>A0A843YY96</accession>
<sequence>MTKLRITFINGETLDINQNTLLDLAIYEKENYFNMSSRTTKNIVLSESSRFYGPISVQDIHDSNLVMNLLNFLHSSDFFYVHSQPETIYASSSIYKIEQKD</sequence>
<dbReference type="RefSeq" id="WP_050884806.1">
    <property type="nucleotide sequence ID" value="NZ_BCMP01000051.1"/>
</dbReference>